<dbReference type="InterPro" id="IPR012308">
    <property type="entry name" value="DNA_ligase_ATP-dep_N"/>
</dbReference>
<dbReference type="FunFam" id="1.10.3260.10:FF:000004">
    <property type="entry name" value="DNA ligase"/>
    <property type="match status" value="1"/>
</dbReference>
<dbReference type="GO" id="GO:0006310">
    <property type="term" value="P:DNA recombination"/>
    <property type="evidence" value="ECO:0007669"/>
    <property type="project" value="UniProtKB-KW"/>
</dbReference>
<dbReference type="InterPro" id="IPR012310">
    <property type="entry name" value="DNA_ligase_ATP-dep_cent"/>
</dbReference>
<dbReference type="CDD" id="cd07969">
    <property type="entry name" value="OBF_DNA_ligase_I"/>
    <property type="match status" value="1"/>
</dbReference>
<dbReference type="InterPro" id="IPR050191">
    <property type="entry name" value="ATP-dep_DNA_ligase"/>
</dbReference>
<dbReference type="EC" id="6.5.1.1" evidence="7"/>
<dbReference type="GO" id="GO:0003677">
    <property type="term" value="F:DNA binding"/>
    <property type="evidence" value="ECO:0007669"/>
    <property type="project" value="InterPro"/>
</dbReference>
<keyword evidence="3" id="KW-0235">DNA replication</keyword>
<feature type="region of interest" description="Disordered" evidence="9">
    <location>
        <begin position="635"/>
        <end position="687"/>
    </location>
</feature>
<dbReference type="GO" id="GO:0071897">
    <property type="term" value="P:DNA biosynthetic process"/>
    <property type="evidence" value="ECO:0007669"/>
    <property type="project" value="InterPro"/>
</dbReference>
<dbReference type="InterPro" id="IPR012309">
    <property type="entry name" value="DNA_ligase_ATP-dep_C"/>
</dbReference>
<dbReference type="RefSeq" id="XP_031003457.1">
    <property type="nucleotide sequence ID" value="XM_031151803.1"/>
</dbReference>
<dbReference type="GeneID" id="41987068"/>
<dbReference type="PANTHER" id="PTHR45674">
    <property type="entry name" value="DNA LIGASE 1/3 FAMILY MEMBER"/>
    <property type="match status" value="1"/>
</dbReference>
<name>A0A8H8TWA1_9HELO</name>
<keyword evidence="7" id="KW-0233">DNA recombination</keyword>
<dbReference type="CDD" id="cd07900">
    <property type="entry name" value="Adenylation_DNA_ligase_I_Euk"/>
    <property type="match status" value="1"/>
</dbReference>
<dbReference type="Gene3D" id="1.10.3260.10">
    <property type="entry name" value="DNA ligase, ATP-dependent, N-terminal domain"/>
    <property type="match status" value="1"/>
</dbReference>
<dbReference type="Pfam" id="PF04675">
    <property type="entry name" value="DNA_ligase_A_N"/>
    <property type="match status" value="1"/>
</dbReference>
<evidence type="ECO:0000256" key="2">
    <source>
        <dbReference type="ARBA" id="ARBA00022598"/>
    </source>
</evidence>
<evidence type="ECO:0000256" key="4">
    <source>
        <dbReference type="ARBA" id="ARBA00022741"/>
    </source>
</evidence>
<evidence type="ECO:0000313" key="12">
    <source>
        <dbReference type="Proteomes" id="UP000431533"/>
    </source>
</evidence>
<dbReference type="NCBIfam" id="TIGR00574">
    <property type="entry name" value="dnl1"/>
    <property type="match status" value="1"/>
</dbReference>
<dbReference type="InterPro" id="IPR012340">
    <property type="entry name" value="NA-bd_OB-fold"/>
</dbReference>
<keyword evidence="12" id="KW-1185">Reference proteome</keyword>
<evidence type="ECO:0000313" key="11">
    <source>
        <dbReference type="EMBL" id="TVY24669.1"/>
    </source>
</evidence>
<feature type="domain" description="ATP-dependent DNA ligase family profile" evidence="10">
    <location>
        <begin position="549"/>
        <end position="740"/>
    </location>
</feature>
<keyword evidence="4 7" id="KW-0547">Nucleotide-binding</keyword>
<dbReference type="InterPro" id="IPR036599">
    <property type="entry name" value="DNA_ligase_N_sf"/>
</dbReference>
<keyword evidence="5 7" id="KW-0067">ATP-binding</keyword>
<keyword evidence="2 7" id="KW-0436">Ligase</keyword>
<comment type="catalytic activity">
    <reaction evidence="6 7">
        <text>ATP + (deoxyribonucleotide)n-3'-hydroxyl + 5'-phospho-(deoxyribonucleotide)m = (deoxyribonucleotide)n+m + AMP + diphosphate.</text>
        <dbReference type="EC" id="6.5.1.1"/>
    </reaction>
</comment>
<comment type="caution">
    <text evidence="11">The sequence shown here is derived from an EMBL/GenBank/DDBJ whole genome shotgun (WGS) entry which is preliminary data.</text>
</comment>
<evidence type="ECO:0000256" key="3">
    <source>
        <dbReference type="ARBA" id="ARBA00022705"/>
    </source>
</evidence>
<dbReference type="GO" id="GO:0003910">
    <property type="term" value="F:DNA ligase (ATP) activity"/>
    <property type="evidence" value="ECO:0007669"/>
    <property type="project" value="UniProtKB-EC"/>
</dbReference>
<dbReference type="GO" id="GO:0006281">
    <property type="term" value="P:DNA repair"/>
    <property type="evidence" value="ECO:0007669"/>
    <property type="project" value="UniProtKB-KW"/>
</dbReference>
<proteinExistence type="inferred from homology"/>
<keyword evidence="7" id="KW-0234">DNA repair</keyword>
<dbReference type="PANTHER" id="PTHR45674:SF9">
    <property type="entry name" value="DNA LIGASE 3"/>
    <property type="match status" value="1"/>
</dbReference>
<dbReference type="InterPro" id="IPR016059">
    <property type="entry name" value="DNA_ligase_ATP-dep_CS"/>
</dbReference>
<evidence type="ECO:0000256" key="5">
    <source>
        <dbReference type="ARBA" id="ARBA00022840"/>
    </source>
</evidence>
<dbReference type="Proteomes" id="UP000431533">
    <property type="component" value="Unassembled WGS sequence"/>
</dbReference>
<dbReference type="AlphaFoldDB" id="A0A8H8TWA1"/>
<organism evidence="11 12">
    <name type="scientific">Lachnellula hyalina</name>
    <dbReference type="NCBI Taxonomy" id="1316788"/>
    <lineage>
        <taxon>Eukaryota</taxon>
        <taxon>Fungi</taxon>
        <taxon>Dikarya</taxon>
        <taxon>Ascomycota</taxon>
        <taxon>Pezizomycotina</taxon>
        <taxon>Leotiomycetes</taxon>
        <taxon>Helotiales</taxon>
        <taxon>Lachnaceae</taxon>
        <taxon>Lachnellula</taxon>
    </lineage>
</organism>
<dbReference type="FunFam" id="2.40.50.140:FF:000218">
    <property type="entry name" value="DNA ligase"/>
    <property type="match status" value="1"/>
</dbReference>
<dbReference type="GO" id="GO:0005634">
    <property type="term" value="C:nucleus"/>
    <property type="evidence" value="ECO:0007669"/>
    <property type="project" value="TreeGrafter"/>
</dbReference>
<dbReference type="GO" id="GO:0006273">
    <property type="term" value="P:lagging strand elongation"/>
    <property type="evidence" value="ECO:0007669"/>
    <property type="project" value="TreeGrafter"/>
</dbReference>
<dbReference type="EMBL" id="QGMH01000122">
    <property type="protein sequence ID" value="TVY24669.1"/>
    <property type="molecule type" value="Genomic_DNA"/>
</dbReference>
<dbReference type="PROSITE" id="PS50160">
    <property type="entry name" value="DNA_LIGASE_A3"/>
    <property type="match status" value="1"/>
</dbReference>
<dbReference type="SUPFAM" id="SSF56091">
    <property type="entry name" value="DNA ligase/mRNA capping enzyme, catalytic domain"/>
    <property type="match status" value="1"/>
</dbReference>
<sequence>MASPAKKRKLNSDSKSSPASRNLDYFFGKQRQAVPSRLAKDAEQEVGGTVDSSTLTDEELARKLQAEWDQEAAGRSSADHESRNSGFGEGSNSTSVSAEVEKDPVEETALNGNVGEVNGSDRGSADVKPVLDSKSKNTLSLQATGSAEDTITSNIPFDESPLTFEPAKYIKDLQGHWAAEGGNASYALLTRCFVLVNSTQSRIKIVDTLVNLLRIIIEGDPNSLLPTVWLATNAISPPYISLELGLGGSAISKALKNVCGLDSKSLKALYDKVGDAGDVAFEAKKKQSFTLRKPKPLTIQGVYQSLVKIASTQGTGSGEIKQRIVDRLLQDARGPEESRYVVRTLCQHLRIGAVKTTMLIALSRAFLLSKPSGADFPVKTRTELAGLKKEALADVWSKAEEVVKACFAKRPNYNDLIPVLLEIGVCDELLVRCGLALHIPLRPMLGSITRDLSEMLTKLQGRDFSCEYKYDGQRAQVHCDSEGKVSIFSRHLELMTDKYPDLVAMIPKIRGDGVSSFIMEGEVVAVDQESGDLKTFQTLANRARKDVAIGSVRVNVCLFAFDLMYLNGEPLLDRPFRERRELLRSLFTEVPNQFTWVKSIDATSQDSETVLEFFKSATDVKCEGIMVKILDNLPNTKLTDEPDENPEIKESAPDPPARPSKGKKKANAKAKASEKEPEKKTRRKALLSTYEPDKRLDSWLKVKKDYSTTFDTLDLIPIAGWHGQGRKSKWWSPILLAVRNEETGSLEAVCKCISGFTDTFYKANKEFYEEGSEHVLGGKPSYVDYEGGHPDVWFEPQEVWEMAFADITLSPVYTAAIGLVSDERGLSLRFPRFLKKRDDKSIDEASTSEFLAGLWRKQEEKVPGAVKEVKDEAGVDEDVL</sequence>
<evidence type="ECO:0000256" key="8">
    <source>
        <dbReference type="RuleBase" id="RU004196"/>
    </source>
</evidence>
<evidence type="ECO:0000256" key="6">
    <source>
        <dbReference type="ARBA" id="ARBA00034003"/>
    </source>
</evidence>
<dbReference type="InterPro" id="IPR000977">
    <property type="entry name" value="DNA_ligase_ATP-dep"/>
</dbReference>
<protein>
    <recommendedName>
        <fullName evidence="7">DNA ligase</fullName>
        <ecNumber evidence="7">6.5.1.1</ecNumber>
    </recommendedName>
</protein>
<dbReference type="Gene3D" id="2.40.50.140">
    <property type="entry name" value="Nucleic acid-binding proteins"/>
    <property type="match status" value="1"/>
</dbReference>
<comment type="similarity">
    <text evidence="1 8">Belongs to the ATP-dependent DNA ligase family.</text>
</comment>
<feature type="compositionally biased region" description="Basic and acidic residues" evidence="9">
    <location>
        <begin position="860"/>
        <end position="873"/>
    </location>
</feature>
<feature type="region of interest" description="Disordered" evidence="9">
    <location>
        <begin position="1"/>
        <end position="131"/>
    </location>
</feature>
<reference evidence="11 12" key="1">
    <citation type="submission" date="2018-05" db="EMBL/GenBank/DDBJ databases">
        <title>Genome sequencing and assembly of the regulated plant pathogen Lachnellula willkommii and related sister species for the development of diagnostic species identification markers.</title>
        <authorList>
            <person name="Giroux E."/>
            <person name="Bilodeau G."/>
        </authorList>
    </citation>
    <scope>NUCLEOTIDE SEQUENCE [LARGE SCALE GENOMIC DNA]</scope>
    <source>
        <strain evidence="11 12">CBS 185.66</strain>
    </source>
</reference>
<accession>A0A8H8TWA1</accession>
<dbReference type="PROSITE" id="PS00697">
    <property type="entry name" value="DNA_LIGASE_A1"/>
    <property type="match status" value="1"/>
</dbReference>
<evidence type="ECO:0000256" key="1">
    <source>
        <dbReference type="ARBA" id="ARBA00007572"/>
    </source>
</evidence>
<dbReference type="Gene3D" id="3.30.470.30">
    <property type="entry name" value="DNA ligase/mRNA capping enzyme"/>
    <property type="match status" value="1"/>
</dbReference>
<dbReference type="Pfam" id="PF04679">
    <property type="entry name" value="DNA_ligase_A_C"/>
    <property type="match status" value="1"/>
</dbReference>
<dbReference type="GO" id="GO:0005524">
    <property type="term" value="F:ATP binding"/>
    <property type="evidence" value="ECO:0007669"/>
    <property type="project" value="UniProtKB-KW"/>
</dbReference>
<evidence type="ECO:0000256" key="9">
    <source>
        <dbReference type="SAM" id="MobiDB-lite"/>
    </source>
</evidence>
<evidence type="ECO:0000259" key="10">
    <source>
        <dbReference type="PROSITE" id="PS50160"/>
    </source>
</evidence>
<dbReference type="OrthoDB" id="206088at2759"/>
<dbReference type="Pfam" id="PF01068">
    <property type="entry name" value="DNA_ligase_A_M"/>
    <property type="match status" value="1"/>
</dbReference>
<dbReference type="FunFam" id="3.30.470.30:FF:000018">
    <property type="entry name" value="DNA ligase"/>
    <property type="match status" value="1"/>
</dbReference>
<dbReference type="SUPFAM" id="SSF117018">
    <property type="entry name" value="ATP-dependent DNA ligase DNA-binding domain"/>
    <property type="match status" value="1"/>
</dbReference>
<keyword evidence="7" id="KW-0227">DNA damage</keyword>
<evidence type="ECO:0000256" key="7">
    <source>
        <dbReference type="RuleBase" id="RU000617"/>
    </source>
</evidence>
<feature type="region of interest" description="Disordered" evidence="9">
    <location>
        <begin position="860"/>
        <end position="880"/>
    </location>
</feature>
<dbReference type="SUPFAM" id="SSF50249">
    <property type="entry name" value="Nucleic acid-binding proteins"/>
    <property type="match status" value="1"/>
</dbReference>
<gene>
    <name evidence="11" type="primary">adl1</name>
    <name evidence="11" type="ORF">LHYA1_G006870</name>
</gene>